<evidence type="ECO:0000256" key="1">
    <source>
        <dbReference type="SAM" id="Phobius"/>
    </source>
</evidence>
<dbReference type="EMBL" id="JH717901">
    <property type="protein sequence ID" value="EWZ38749.1"/>
    <property type="molecule type" value="Genomic_DNA"/>
</dbReference>
<dbReference type="VEuPathDB" id="FungiDB:FOZG_10289"/>
<protein>
    <submittedName>
        <fullName evidence="2">Uncharacterized protein</fullName>
    </submittedName>
</protein>
<organism evidence="2">
    <name type="scientific">Fusarium oxysporum Fo47</name>
    <dbReference type="NCBI Taxonomy" id="660027"/>
    <lineage>
        <taxon>Eukaryota</taxon>
        <taxon>Fungi</taxon>
        <taxon>Dikarya</taxon>
        <taxon>Ascomycota</taxon>
        <taxon>Pezizomycotina</taxon>
        <taxon>Sordariomycetes</taxon>
        <taxon>Hypocreomycetidae</taxon>
        <taxon>Hypocreales</taxon>
        <taxon>Nectriaceae</taxon>
        <taxon>Fusarium</taxon>
        <taxon>Fusarium oxysporum species complex</taxon>
    </lineage>
</organism>
<proteinExistence type="predicted"/>
<keyword evidence="1" id="KW-0472">Membrane</keyword>
<sequence>MKQFAGYMYFLVDLVLYLYISTHILIALCIKPRIWECCGLDTWDLLTIVTDV</sequence>
<evidence type="ECO:0000313" key="2">
    <source>
        <dbReference type="EMBL" id="EWZ38749.1"/>
    </source>
</evidence>
<dbReference type="AlphaFoldDB" id="W9K7S3"/>
<dbReference type="Proteomes" id="UP000030766">
    <property type="component" value="Unassembled WGS sequence"/>
</dbReference>
<keyword evidence="1" id="KW-1133">Transmembrane helix</keyword>
<accession>W9K7S3</accession>
<dbReference type="HOGENOM" id="CLU_3087344_0_0_1"/>
<feature type="transmembrane region" description="Helical" evidence="1">
    <location>
        <begin position="6"/>
        <end position="30"/>
    </location>
</feature>
<reference evidence="2" key="1">
    <citation type="submission" date="2011-06" db="EMBL/GenBank/DDBJ databases">
        <title>The Genome Sequence of Fusarium oxysporum Fo47.</title>
        <authorList>
            <consortium name="The Broad Institute Genome Sequencing Platform"/>
            <person name="Ma L.-J."/>
            <person name="Gale L.R."/>
            <person name="Schwartz D.C."/>
            <person name="Zhou S."/>
            <person name="Corby-Kistler H."/>
            <person name="Young S.K."/>
            <person name="Zeng Q."/>
            <person name="Gargeya S."/>
            <person name="Fitzgerald M."/>
            <person name="Haas B."/>
            <person name="Abouelleil A."/>
            <person name="Alvarado L."/>
            <person name="Arachchi H.M."/>
            <person name="Berlin A."/>
            <person name="Brown A."/>
            <person name="Chapman S.B."/>
            <person name="Chen Z."/>
            <person name="Dunbar C."/>
            <person name="Freedman E."/>
            <person name="Gearin G."/>
            <person name="Gellesch M."/>
            <person name="Goldberg J."/>
            <person name="Griggs A."/>
            <person name="Gujja S."/>
            <person name="Heiman D."/>
            <person name="Howarth C."/>
            <person name="Larson L."/>
            <person name="Lui A."/>
            <person name="MacDonald P.J.P."/>
            <person name="Mehta T."/>
            <person name="Montmayeur A."/>
            <person name="Murphy C."/>
            <person name="Neiman D."/>
            <person name="Pearson M."/>
            <person name="Priest M."/>
            <person name="Roberts A."/>
            <person name="Saif S."/>
            <person name="Shea T."/>
            <person name="Shenoy N."/>
            <person name="Sisk P."/>
            <person name="Stolte C."/>
            <person name="Sykes S."/>
            <person name="Wortman J."/>
            <person name="Nusbaum C."/>
            <person name="Birren B."/>
        </authorList>
    </citation>
    <scope>NUCLEOTIDE SEQUENCE [LARGE SCALE GENOMIC DNA]</scope>
    <source>
        <strain evidence="2">Fo47</strain>
    </source>
</reference>
<keyword evidence="1" id="KW-0812">Transmembrane</keyword>
<gene>
    <name evidence="2" type="ORF">FOZG_10289</name>
</gene>
<name>W9K7S3_FUSOX</name>
<reference evidence="2" key="2">
    <citation type="submission" date="2012-06" db="EMBL/GenBank/DDBJ databases">
        <title>Annotation of the Genome Sequence of Fusarium oxysporum Fo47.</title>
        <authorList>
            <consortium name="The Broad Institute Genomics Platform"/>
            <person name="Ma L.-J."/>
            <person name="Corby-Kistler H."/>
            <person name="Broz K."/>
            <person name="Gale L.R."/>
            <person name="Jonkers W."/>
            <person name="O'Donnell K."/>
            <person name="Ploetz R."/>
            <person name="Steinberg C."/>
            <person name="Schwartz D.C."/>
            <person name="VanEtten H."/>
            <person name="Zhou S."/>
            <person name="Young S.K."/>
            <person name="Zeng Q."/>
            <person name="Gargeya S."/>
            <person name="Fitzgerald M."/>
            <person name="Abouelleil A."/>
            <person name="Alvarado L."/>
            <person name="Chapman S.B."/>
            <person name="Gainer-Dewar J."/>
            <person name="Goldberg J."/>
            <person name="Griggs A."/>
            <person name="Gujja S."/>
            <person name="Hansen M."/>
            <person name="Howarth C."/>
            <person name="Imamovic A."/>
            <person name="Ireland A."/>
            <person name="Larimer J."/>
            <person name="McCowan C."/>
            <person name="Murphy C."/>
            <person name="Pearson M."/>
            <person name="Poon T.W."/>
            <person name="Priest M."/>
            <person name="Roberts A."/>
            <person name="Saif S."/>
            <person name="Shea T."/>
            <person name="Sykes S."/>
            <person name="Wortman J."/>
            <person name="Nusbaum C."/>
            <person name="Birren B."/>
        </authorList>
    </citation>
    <scope>NUCLEOTIDE SEQUENCE</scope>
    <source>
        <strain evidence="2">Fo47</strain>
    </source>
</reference>